<evidence type="ECO:0000256" key="4">
    <source>
        <dbReference type="ARBA" id="ARBA00022741"/>
    </source>
</evidence>
<feature type="compositionally biased region" description="Basic and acidic residues" evidence="11">
    <location>
        <begin position="508"/>
        <end position="521"/>
    </location>
</feature>
<evidence type="ECO:0000256" key="6">
    <source>
        <dbReference type="ARBA" id="ARBA00023125"/>
    </source>
</evidence>
<dbReference type="InterPro" id="IPR047854">
    <property type="entry name" value="RFC_lid"/>
</dbReference>
<dbReference type="PANTHER" id="PTHR46765:SF1">
    <property type="entry name" value="P-LOOP CONTAINING NUCLEOSIDE TRIPHOSPHATE HYDROLASES SUPERFAMILY PROTEIN"/>
    <property type="match status" value="1"/>
</dbReference>
<evidence type="ECO:0000256" key="8">
    <source>
        <dbReference type="ARBA" id="ARBA00023306"/>
    </source>
</evidence>
<accession>A0ABD3SVV6</accession>
<dbReference type="Pfam" id="PF00004">
    <property type="entry name" value="AAA"/>
    <property type="match status" value="1"/>
</dbReference>
<evidence type="ECO:0000256" key="2">
    <source>
        <dbReference type="ARBA" id="ARBA00011480"/>
    </source>
</evidence>
<evidence type="ECO:0000313" key="13">
    <source>
        <dbReference type="EMBL" id="KAL3828358.1"/>
    </source>
</evidence>
<keyword evidence="7" id="KW-0539">Nucleus</keyword>
<comment type="similarity">
    <text evidence="9">Belongs to the activator 1 small subunits family. CTF18 subfamily.</text>
</comment>
<dbReference type="GO" id="GO:0005634">
    <property type="term" value="C:nucleus"/>
    <property type="evidence" value="ECO:0007669"/>
    <property type="project" value="UniProtKB-SubCell"/>
</dbReference>
<dbReference type="FunFam" id="1.10.8.60:FF:000074">
    <property type="entry name" value="Chromosome transmission fidelity protein 18"/>
    <property type="match status" value="1"/>
</dbReference>
<keyword evidence="5" id="KW-0067">ATP-binding</keyword>
<dbReference type="CDD" id="cd18140">
    <property type="entry name" value="HLD_clamp_RFC"/>
    <property type="match status" value="1"/>
</dbReference>
<evidence type="ECO:0000256" key="3">
    <source>
        <dbReference type="ARBA" id="ARBA00022705"/>
    </source>
</evidence>
<protein>
    <recommendedName>
        <fullName evidence="10">Chromosome transmission fidelity protein 18 homolog</fullName>
    </recommendedName>
</protein>
<reference evidence="13 14" key="1">
    <citation type="submission" date="2024-12" db="EMBL/GenBank/DDBJ databases">
        <title>The unique morphological basis and parallel evolutionary history of personate flowers in Penstemon.</title>
        <authorList>
            <person name="Depatie T.H."/>
            <person name="Wessinger C.A."/>
        </authorList>
    </citation>
    <scope>NUCLEOTIDE SEQUENCE [LARGE SCALE GENOMIC DNA]</scope>
    <source>
        <strain evidence="13">WTNN_2</strain>
        <tissue evidence="13">Leaf</tissue>
    </source>
</reference>
<evidence type="ECO:0000256" key="1">
    <source>
        <dbReference type="ARBA" id="ARBA00004123"/>
    </source>
</evidence>
<comment type="caution">
    <text evidence="13">The sequence shown here is derived from an EMBL/GenBank/DDBJ whole genome shotgun (WGS) entry which is preliminary data.</text>
</comment>
<feature type="region of interest" description="Disordered" evidence="11">
    <location>
        <begin position="381"/>
        <end position="410"/>
    </location>
</feature>
<dbReference type="GO" id="GO:0005524">
    <property type="term" value="F:ATP binding"/>
    <property type="evidence" value="ECO:0007669"/>
    <property type="project" value="UniProtKB-KW"/>
</dbReference>
<keyword evidence="14" id="KW-1185">Reference proteome</keyword>
<dbReference type="Gene3D" id="1.10.8.60">
    <property type="match status" value="1"/>
</dbReference>
<dbReference type="AlphaFoldDB" id="A0ABD3SVV6"/>
<comment type="subcellular location">
    <subcellularLocation>
        <location evidence="1">Nucleus</location>
    </subcellularLocation>
</comment>
<dbReference type="InterPro" id="IPR003593">
    <property type="entry name" value="AAA+_ATPase"/>
</dbReference>
<feature type="compositionally biased region" description="Pro residues" evidence="11">
    <location>
        <begin position="69"/>
        <end position="99"/>
    </location>
</feature>
<feature type="compositionally biased region" description="Basic and acidic residues" evidence="11">
    <location>
        <begin position="381"/>
        <end position="395"/>
    </location>
</feature>
<feature type="region of interest" description="Disordered" evidence="11">
    <location>
        <begin position="58"/>
        <end position="152"/>
    </location>
</feature>
<feature type="region of interest" description="Disordered" evidence="11">
    <location>
        <begin position="508"/>
        <end position="530"/>
    </location>
</feature>
<proteinExistence type="inferred from homology"/>
<evidence type="ECO:0000256" key="11">
    <source>
        <dbReference type="SAM" id="MobiDB-lite"/>
    </source>
</evidence>
<dbReference type="InterPro" id="IPR027417">
    <property type="entry name" value="P-loop_NTPase"/>
</dbReference>
<gene>
    <name evidence="13" type="ORF">ACJIZ3_017160</name>
</gene>
<sequence>MVISQAKAQKYPLCRLFHHHSLLSRQYTRSITVFPEEKMDIPDIEELEWLESNSLDDPFDYDFETEIQPPSPPSSPEPEPEPQSNPPPKKPTLSLPPKPLTSKLQPQINANANKRFRSDPIPEAPSLNTNENDTFNKNASVSKRRKKGDEEIDPKDVETLIDGIERQAAEVLLDKEGSDDEDEEWLRYSPPPVEKEMEVEEERGERILSRYATEIEGDCLPVTGLDGERVYAKFCRMGMDMEERIKKLRFRGDYNGLLQEPVRVLMEKVEQNEFKIALQASAEDSTELVAPKAPVRAVTSEQLWVEKYAPSSFTELLSDEQTNREVLLWLKQWDSCVFGSEIKSTTDDVLSSLKRHSLGSHHSKQSVKSYFGNKRESRFGRDAQRTHNELDKENISHGIQETGDKKRKSFGPPEQKILLLCGAPGLGKTTLAHVAARHCGYRVVEINASDDRSSSTVETKILDVVQMNSVINDSKPKCLVIDEIDGALDGKGAVEVILKLVSADRKTDTRKENVSKEDHSVRRSSQKKPKNSSLLRPVICICNDLYAPALRPLRKVAKVHIFVQPTVNRVVTRLKYICNKEGVKTSSIALSALADHTECDIRSCLNTLQFLNKKKEVLNVSEISSQVVGQKDSSKSAFDVWKEIFQKRRGKRARKPVSSGSTISENFEFLYSLISNRGDYDLILDGIHENILQLHYVDPMMQKTVKCLDNLLVSDINYRYIMRTQQMSLLVYQPPIALSIHGLIAQHEKKDIEWPKSFQRHRTILAERMDMFHTWQNRISPYISRHLSTKSFVEDSISSMLHILSPPTLRPVAMHLLSEKEKSDLSNLINIMVSYAITYKNIKSDRSGAVSFRHDDALDASSLSLDPPLRDFIYYKDYNSCHFDLALAVKQVLVHEVEKQKILQGSINRSTHMHPGENRSLAKNNTGNALLAKTCSSSGSVEKKINGKIPITAEYSGLSISSSSSVAELNGCQKSVERAKKLSSGCSNFFDRFIKVSKKGSQTTNNGMQMQGTMERDSRPLLFKFNEGYTNAVKRPVRVREFLL</sequence>
<evidence type="ECO:0000256" key="7">
    <source>
        <dbReference type="ARBA" id="ARBA00023242"/>
    </source>
</evidence>
<evidence type="ECO:0000256" key="5">
    <source>
        <dbReference type="ARBA" id="ARBA00022840"/>
    </source>
</evidence>
<dbReference type="GO" id="GO:0003677">
    <property type="term" value="F:DNA binding"/>
    <property type="evidence" value="ECO:0007669"/>
    <property type="project" value="UniProtKB-KW"/>
</dbReference>
<keyword evidence="6" id="KW-0238">DNA-binding</keyword>
<feature type="compositionally biased region" description="Polar residues" evidence="11">
    <location>
        <begin position="126"/>
        <end position="141"/>
    </location>
</feature>
<keyword evidence="4" id="KW-0547">Nucleotide-binding</keyword>
<comment type="subunit">
    <text evidence="2">Heterotetramer of subunits RFC2, RFC3, RFC4 and RFC5 that can form a complex with RFC1.</text>
</comment>
<evidence type="ECO:0000313" key="14">
    <source>
        <dbReference type="Proteomes" id="UP001634393"/>
    </source>
</evidence>
<feature type="domain" description="AAA+ ATPase" evidence="12">
    <location>
        <begin position="414"/>
        <end position="566"/>
    </location>
</feature>
<dbReference type="PANTHER" id="PTHR46765">
    <property type="entry name" value="P-LOOP CONTAINING NUCLEOSIDE TRIPHOSPHATE HYDROLASES SUPERFAMILY PROTEIN"/>
    <property type="match status" value="1"/>
</dbReference>
<dbReference type="InterPro" id="IPR003959">
    <property type="entry name" value="ATPase_AAA_core"/>
</dbReference>
<dbReference type="CDD" id="cd00009">
    <property type="entry name" value="AAA"/>
    <property type="match status" value="1"/>
</dbReference>
<dbReference type="Proteomes" id="UP001634393">
    <property type="component" value="Unassembled WGS sequence"/>
</dbReference>
<keyword evidence="3" id="KW-0235">DNA replication</keyword>
<keyword evidence="8" id="KW-0131">Cell cycle</keyword>
<dbReference type="Gene3D" id="3.40.50.300">
    <property type="entry name" value="P-loop containing nucleotide triphosphate hydrolases"/>
    <property type="match status" value="1"/>
</dbReference>
<dbReference type="EMBL" id="JBJXBP010000005">
    <property type="protein sequence ID" value="KAL3828358.1"/>
    <property type="molecule type" value="Genomic_DNA"/>
</dbReference>
<organism evidence="13 14">
    <name type="scientific">Penstemon smallii</name>
    <dbReference type="NCBI Taxonomy" id="265156"/>
    <lineage>
        <taxon>Eukaryota</taxon>
        <taxon>Viridiplantae</taxon>
        <taxon>Streptophyta</taxon>
        <taxon>Embryophyta</taxon>
        <taxon>Tracheophyta</taxon>
        <taxon>Spermatophyta</taxon>
        <taxon>Magnoliopsida</taxon>
        <taxon>eudicotyledons</taxon>
        <taxon>Gunneridae</taxon>
        <taxon>Pentapetalae</taxon>
        <taxon>asterids</taxon>
        <taxon>lamiids</taxon>
        <taxon>Lamiales</taxon>
        <taxon>Plantaginaceae</taxon>
        <taxon>Cheloneae</taxon>
        <taxon>Penstemon</taxon>
    </lineage>
</organism>
<dbReference type="InterPro" id="IPR053016">
    <property type="entry name" value="CTF18-RFC_complex"/>
</dbReference>
<dbReference type="SUPFAM" id="SSF52540">
    <property type="entry name" value="P-loop containing nucleoside triphosphate hydrolases"/>
    <property type="match status" value="1"/>
</dbReference>
<name>A0ABD3SVV6_9LAMI</name>
<evidence type="ECO:0000259" key="12">
    <source>
        <dbReference type="SMART" id="SM00382"/>
    </source>
</evidence>
<dbReference type="GO" id="GO:0006260">
    <property type="term" value="P:DNA replication"/>
    <property type="evidence" value="ECO:0007669"/>
    <property type="project" value="UniProtKB-KW"/>
</dbReference>
<evidence type="ECO:0000256" key="10">
    <source>
        <dbReference type="ARBA" id="ARBA00069525"/>
    </source>
</evidence>
<dbReference type="SMART" id="SM00382">
    <property type="entry name" value="AAA"/>
    <property type="match status" value="1"/>
</dbReference>
<evidence type="ECO:0000256" key="9">
    <source>
        <dbReference type="ARBA" id="ARBA00043975"/>
    </source>
</evidence>